<name>A0A9N8ZMY9_9GLOM</name>
<dbReference type="SMART" id="SM00657">
    <property type="entry name" value="RPOL4c"/>
    <property type="match status" value="1"/>
</dbReference>
<keyword evidence="4" id="KW-0240">DNA-directed RNA polymerase</keyword>
<dbReference type="GO" id="GO:0005666">
    <property type="term" value="C:RNA polymerase III complex"/>
    <property type="evidence" value="ECO:0007669"/>
    <property type="project" value="InterPro"/>
</dbReference>
<evidence type="ECO:0000313" key="8">
    <source>
        <dbReference type="EMBL" id="CAG8501101.1"/>
    </source>
</evidence>
<dbReference type="AlphaFoldDB" id="A0A9N8ZMY9"/>
<dbReference type="InterPro" id="IPR038846">
    <property type="entry name" value="RPC9"/>
</dbReference>
<evidence type="ECO:0000256" key="2">
    <source>
        <dbReference type="ARBA" id="ARBA00006898"/>
    </source>
</evidence>
<dbReference type="SUPFAM" id="SSF47819">
    <property type="entry name" value="HRDC-like"/>
    <property type="match status" value="1"/>
</dbReference>
<keyword evidence="9" id="KW-1185">Reference proteome</keyword>
<evidence type="ECO:0000259" key="7">
    <source>
        <dbReference type="SMART" id="SM00657"/>
    </source>
</evidence>
<proteinExistence type="inferred from homology"/>
<evidence type="ECO:0000256" key="4">
    <source>
        <dbReference type="ARBA" id="ARBA00022478"/>
    </source>
</evidence>
<protein>
    <recommendedName>
        <fullName evidence="3">DNA-directed RNA polymerase III subunit RPC9</fullName>
    </recommendedName>
</protein>
<dbReference type="GO" id="GO:0006384">
    <property type="term" value="P:transcription initiation at RNA polymerase III promoter"/>
    <property type="evidence" value="ECO:0007669"/>
    <property type="project" value="InterPro"/>
</dbReference>
<dbReference type="InterPro" id="IPR005574">
    <property type="entry name" value="Rpb4/RPC9"/>
</dbReference>
<accession>A0A9N8ZMY9</accession>
<comment type="subcellular location">
    <subcellularLocation>
        <location evidence="1">Nucleus</location>
    </subcellularLocation>
</comment>
<dbReference type="PANTHER" id="PTHR15561">
    <property type="entry name" value="CALCITONIN GENE-RELATED PEPTIDE-RECEPTOR COMPONENT PROTEIN"/>
    <property type="match status" value="1"/>
</dbReference>
<dbReference type="Proteomes" id="UP000789572">
    <property type="component" value="Unassembled WGS sequence"/>
</dbReference>
<keyword evidence="5" id="KW-0804">Transcription</keyword>
<dbReference type="InterPro" id="IPR038324">
    <property type="entry name" value="Rpb4/RPC9_sf"/>
</dbReference>
<dbReference type="InterPro" id="IPR006590">
    <property type="entry name" value="RNA_pol_Rpb4/RPC9_core"/>
</dbReference>
<sequence>MHVLEAQSALLSNFEVLEVLRELGAKHAEQLAAEPGVLFAENLKTIQYEIMQYLASDQSPVGSQTAEQIKNLLEALKPYPLTKSEKLQIVNLRPERPVELYVIIEDSEDRGLIDKFDEILSLVANHLPKSPKQQDGGELPPVNGDNFLFKETYFQI</sequence>
<gene>
    <name evidence="8" type="ORF">POCULU_LOCUS2577</name>
</gene>
<dbReference type="OrthoDB" id="1746530at2759"/>
<evidence type="ECO:0000256" key="6">
    <source>
        <dbReference type="ARBA" id="ARBA00023242"/>
    </source>
</evidence>
<feature type="domain" description="RNA polymerase Rpb4/RPC9 core" evidence="7">
    <location>
        <begin position="1"/>
        <end position="133"/>
    </location>
</feature>
<dbReference type="InterPro" id="IPR010997">
    <property type="entry name" value="HRDC-like_sf"/>
</dbReference>
<dbReference type="GO" id="GO:0000166">
    <property type="term" value="F:nucleotide binding"/>
    <property type="evidence" value="ECO:0007669"/>
    <property type="project" value="InterPro"/>
</dbReference>
<dbReference type="PANTHER" id="PTHR15561:SF0">
    <property type="entry name" value="DNA-DIRECTED RNA POLYMERASE III SUBUNIT RPC9"/>
    <property type="match status" value="1"/>
</dbReference>
<evidence type="ECO:0000256" key="1">
    <source>
        <dbReference type="ARBA" id="ARBA00004123"/>
    </source>
</evidence>
<dbReference type="EMBL" id="CAJVPJ010000246">
    <property type="protein sequence ID" value="CAG8501101.1"/>
    <property type="molecule type" value="Genomic_DNA"/>
</dbReference>
<organism evidence="8 9">
    <name type="scientific">Paraglomus occultum</name>
    <dbReference type="NCBI Taxonomy" id="144539"/>
    <lineage>
        <taxon>Eukaryota</taxon>
        <taxon>Fungi</taxon>
        <taxon>Fungi incertae sedis</taxon>
        <taxon>Mucoromycota</taxon>
        <taxon>Glomeromycotina</taxon>
        <taxon>Glomeromycetes</taxon>
        <taxon>Paraglomerales</taxon>
        <taxon>Paraglomeraceae</taxon>
        <taxon>Paraglomus</taxon>
    </lineage>
</organism>
<evidence type="ECO:0000313" key="9">
    <source>
        <dbReference type="Proteomes" id="UP000789572"/>
    </source>
</evidence>
<keyword evidence="6" id="KW-0539">Nucleus</keyword>
<comment type="caution">
    <text evidence="8">The sequence shown here is derived from an EMBL/GenBank/DDBJ whole genome shotgun (WGS) entry which is preliminary data.</text>
</comment>
<dbReference type="Gene3D" id="1.20.1250.40">
    <property type="match status" value="1"/>
</dbReference>
<evidence type="ECO:0000256" key="3">
    <source>
        <dbReference type="ARBA" id="ARBA00016672"/>
    </source>
</evidence>
<dbReference type="Pfam" id="PF03874">
    <property type="entry name" value="RNA_pol_Rpb4"/>
    <property type="match status" value="1"/>
</dbReference>
<evidence type="ECO:0000256" key="5">
    <source>
        <dbReference type="ARBA" id="ARBA00023163"/>
    </source>
</evidence>
<comment type="similarity">
    <text evidence="2">Belongs to the eukaryotic RPC9 RNA polymerase subunit family.</text>
</comment>
<reference evidence="8" key="1">
    <citation type="submission" date="2021-06" db="EMBL/GenBank/DDBJ databases">
        <authorList>
            <person name="Kallberg Y."/>
            <person name="Tangrot J."/>
            <person name="Rosling A."/>
        </authorList>
    </citation>
    <scope>NUCLEOTIDE SEQUENCE</scope>
    <source>
        <strain evidence="8">IA702</strain>
    </source>
</reference>